<accession>A0A1M6FBY6</accession>
<feature type="coiled-coil region" evidence="1">
    <location>
        <begin position="80"/>
        <end position="118"/>
    </location>
</feature>
<dbReference type="AlphaFoldDB" id="A0A1M6FBY6"/>
<dbReference type="Gene3D" id="1.10.3210.10">
    <property type="entry name" value="Hypothetical protein af1432"/>
    <property type="match status" value="1"/>
</dbReference>
<evidence type="ECO:0000313" key="7">
    <source>
        <dbReference type="Proteomes" id="UP000184310"/>
    </source>
</evidence>
<dbReference type="InterPro" id="IPR035965">
    <property type="entry name" value="PAS-like_dom_sf"/>
</dbReference>
<dbReference type="SMART" id="SM00091">
    <property type="entry name" value="PAS"/>
    <property type="match status" value="2"/>
</dbReference>
<feature type="transmembrane region" description="Helical" evidence="2">
    <location>
        <begin position="62"/>
        <end position="80"/>
    </location>
</feature>
<dbReference type="CDD" id="cd00130">
    <property type="entry name" value="PAS"/>
    <property type="match status" value="2"/>
</dbReference>
<feature type="domain" description="PAS" evidence="3">
    <location>
        <begin position="139"/>
        <end position="209"/>
    </location>
</feature>
<dbReference type="PANTHER" id="PTHR43155">
    <property type="entry name" value="CYCLIC DI-GMP PHOSPHODIESTERASE PA4108-RELATED"/>
    <property type="match status" value="1"/>
</dbReference>
<dbReference type="OrthoDB" id="9804747at2"/>
<dbReference type="SUPFAM" id="SSF109604">
    <property type="entry name" value="HD-domain/PDEase-like"/>
    <property type="match status" value="1"/>
</dbReference>
<dbReference type="Pfam" id="PF08448">
    <property type="entry name" value="PAS_4"/>
    <property type="match status" value="1"/>
</dbReference>
<dbReference type="Pfam" id="PF13188">
    <property type="entry name" value="PAS_8"/>
    <property type="match status" value="1"/>
</dbReference>
<dbReference type="PANTHER" id="PTHR43155:SF2">
    <property type="entry name" value="CYCLIC DI-GMP PHOSPHODIESTERASE PA4108"/>
    <property type="match status" value="1"/>
</dbReference>
<evidence type="ECO:0000313" key="6">
    <source>
        <dbReference type="EMBL" id="SHI95182.1"/>
    </source>
</evidence>
<dbReference type="PROSITE" id="PS50112">
    <property type="entry name" value="PAS"/>
    <property type="match status" value="1"/>
</dbReference>
<dbReference type="Gene3D" id="3.30.70.270">
    <property type="match status" value="1"/>
</dbReference>
<feature type="domain" description="HD-GYP" evidence="5">
    <location>
        <begin position="537"/>
        <end position="723"/>
    </location>
</feature>
<organism evidence="6 7">
    <name type="scientific">Clostridium cavendishii DSM 21758</name>
    <dbReference type="NCBI Taxonomy" id="1121302"/>
    <lineage>
        <taxon>Bacteria</taxon>
        <taxon>Bacillati</taxon>
        <taxon>Bacillota</taxon>
        <taxon>Clostridia</taxon>
        <taxon>Eubacteriales</taxon>
        <taxon>Clostridiaceae</taxon>
        <taxon>Clostridium</taxon>
    </lineage>
</organism>
<dbReference type="NCBIfam" id="TIGR00254">
    <property type="entry name" value="GGDEF"/>
    <property type="match status" value="1"/>
</dbReference>
<keyword evidence="1" id="KW-0175">Coiled coil</keyword>
<reference evidence="6 7" key="1">
    <citation type="submission" date="2016-11" db="EMBL/GenBank/DDBJ databases">
        <authorList>
            <person name="Jaros S."/>
            <person name="Januszkiewicz K."/>
            <person name="Wedrychowicz H."/>
        </authorList>
    </citation>
    <scope>NUCLEOTIDE SEQUENCE [LARGE SCALE GENOMIC DNA]</scope>
    <source>
        <strain evidence="6 7">DSM 21758</strain>
    </source>
</reference>
<dbReference type="EMBL" id="FQZB01000005">
    <property type="protein sequence ID" value="SHI95182.1"/>
    <property type="molecule type" value="Genomic_DNA"/>
</dbReference>
<dbReference type="Proteomes" id="UP000184310">
    <property type="component" value="Unassembled WGS sequence"/>
</dbReference>
<dbReference type="CDD" id="cd01949">
    <property type="entry name" value="GGDEF"/>
    <property type="match status" value="1"/>
</dbReference>
<dbReference type="SMART" id="SM00471">
    <property type="entry name" value="HDc"/>
    <property type="match status" value="1"/>
</dbReference>
<dbReference type="SUPFAM" id="SSF55073">
    <property type="entry name" value="Nucleotide cyclase"/>
    <property type="match status" value="1"/>
</dbReference>
<dbReference type="Pfam" id="PF13487">
    <property type="entry name" value="HD_5"/>
    <property type="match status" value="1"/>
</dbReference>
<dbReference type="InterPro" id="IPR000014">
    <property type="entry name" value="PAS"/>
</dbReference>
<feature type="transmembrane region" description="Helical" evidence="2">
    <location>
        <begin position="21"/>
        <end position="42"/>
    </location>
</feature>
<evidence type="ECO:0000256" key="2">
    <source>
        <dbReference type="SAM" id="Phobius"/>
    </source>
</evidence>
<dbReference type="CDD" id="cd00077">
    <property type="entry name" value="HDc"/>
    <property type="match status" value="1"/>
</dbReference>
<dbReference type="SMART" id="SM00267">
    <property type="entry name" value="GGDEF"/>
    <property type="match status" value="1"/>
</dbReference>
<evidence type="ECO:0000259" key="4">
    <source>
        <dbReference type="PROSITE" id="PS50887"/>
    </source>
</evidence>
<proteinExistence type="predicted"/>
<dbReference type="RefSeq" id="WP_072985656.1">
    <property type="nucleotide sequence ID" value="NZ_FQZB01000005.1"/>
</dbReference>
<dbReference type="InterPro" id="IPR043128">
    <property type="entry name" value="Rev_trsase/Diguanyl_cyclase"/>
</dbReference>
<dbReference type="InterPro" id="IPR000160">
    <property type="entry name" value="GGDEF_dom"/>
</dbReference>
<keyword evidence="2" id="KW-1133">Transmembrane helix</keyword>
<gene>
    <name evidence="6" type="ORF">SAMN02745163_01092</name>
</gene>
<keyword evidence="2" id="KW-0472">Membrane</keyword>
<dbReference type="PROSITE" id="PS51832">
    <property type="entry name" value="HD_GYP"/>
    <property type="match status" value="1"/>
</dbReference>
<evidence type="ECO:0000256" key="1">
    <source>
        <dbReference type="SAM" id="Coils"/>
    </source>
</evidence>
<dbReference type="InterPro" id="IPR013656">
    <property type="entry name" value="PAS_4"/>
</dbReference>
<dbReference type="PROSITE" id="PS50887">
    <property type="entry name" value="GGDEF"/>
    <property type="match status" value="1"/>
</dbReference>
<keyword evidence="2" id="KW-0812">Transmembrane</keyword>
<sequence length="723" mass="83599">MFFALKRSIKSFRKKSSKNKFKYLGIKISIIYLTIGFIWVYFSDRFVNSFFYSKDTVLIVNTYKGWVYVFISTAVLYPFIRRFLKKVEETENELNDSYKELRAKNEELQAYVGQLTAAEEFLRIQYDKIIENEGKLIKSEEESRAIIKALPDLLFVVDRDGVFIDYQANDETLLLMKKNKFIGKNIYEVLPDDIAKIGHEKIKLVLETGELQSFEYQLHVSGKEQYFELRMVKRGQDEVLAIARNITAALESKIELKASEYTFRTLFENSADAILIIEDNKIIDCNLAAFELLGYDCKTNISNRYLWSIAPDDQPDGINSKEKAIKAIETSEVNIKSNFEWWFKKNDGTIFPVEIMLTSIVLNGKKVFHALCRDLNKRKQMEQKLEYLSYHDQLTGLYNRRFFEKQLENLNNKENLPLTIVMADVNGLKLINDSFGHSMGDELLIKVSEVIKKGCRNSDIVARLGGDEFIILLPKTSKYEGEQIVKNIKNLSLKEKVRSVDVSISFGLDTKEKIEEKIYDVLKTTEDNMYKKKLFESPSMRGKTIKAIINTLHEKNKREEQHSYRVSLLCKRMGEAIGLSEREIEELKTAGLLHDIGKIAIDENILNKSGKLTDDEWQVLKRHPEIGYRILSTVNDLSEIAEYVLAHHEMWNGKGYPKGLKGEEIPFQARIISIVDAYDAITSERSYRSALSEEFAVKELQLNAGIQFDPQLVKVFIEKVYSK</sequence>
<dbReference type="Gene3D" id="3.30.450.20">
    <property type="entry name" value="PAS domain"/>
    <property type="match status" value="2"/>
</dbReference>
<dbReference type="InterPro" id="IPR029787">
    <property type="entry name" value="Nucleotide_cyclase"/>
</dbReference>
<name>A0A1M6FBY6_9CLOT</name>
<dbReference type="NCBIfam" id="TIGR00229">
    <property type="entry name" value="sensory_box"/>
    <property type="match status" value="2"/>
</dbReference>
<evidence type="ECO:0000259" key="3">
    <source>
        <dbReference type="PROSITE" id="PS50112"/>
    </source>
</evidence>
<dbReference type="InterPro" id="IPR003607">
    <property type="entry name" value="HD/PDEase_dom"/>
</dbReference>
<protein>
    <submittedName>
        <fullName evidence="6">PAS domain S-box-containing protein/diguanylate cyclase (GGDEF) domain-containing protein</fullName>
    </submittedName>
</protein>
<keyword evidence="7" id="KW-1185">Reference proteome</keyword>
<dbReference type="STRING" id="1121302.SAMN02745163_01092"/>
<evidence type="ECO:0000259" key="5">
    <source>
        <dbReference type="PROSITE" id="PS51832"/>
    </source>
</evidence>
<dbReference type="SUPFAM" id="SSF55785">
    <property type="entry name" value="PYP-like sensor domain (PAS domain)"/>
    <property type="match status" value="2"/>
</dbReference>
<dbReference type="InterPro" id="IPR037522">
    <property type="entry name" value="HD_GYP_dom"/>
</dbReference>
<feature type="domain" description="GGDEF" evidence="4">
    <location>
        <begin position="416"/>
        <end position="551"/>
    </location>
</feature>
<dbReference type="Pfam" id="PF00990">
    <property type="entry name" value="GGDEF"/>
    <property type="match status" value="1"/>
</dbReference>